<dbReference type="RefSeq" id="WP_420069058.1">
    <property type="nucleotide sequence ID" value="NZ_JBCHKQ010000001.1"/>
</dbReference>
<dbReference type="PANTHER" id="PTHR43649">
    <property type="entry name" value="ARABINOSE-BINDING PROTEIN-RELATED"/>
    <property type="match status" value="1"/>
</dbReference>
<comment type="subcellular location">
    <subcellularLocation>
        <location evidence="1">Periplasm</location>
    </subcellularLocation>
</comment>
<dbReference type="PROSITE" id="PS51257">
    <property type="entry name" value="PROKAR_LIPOPROTEIN"/>
    <property type="match status" value="1"/>
</dbReference>
<evidence type="ECO:0000313" key="6">
    <source>
        <dbReference type="EMBL" id="MEM5947615.1"/>
    </source>
</evidence>
<evidence type="ECO:0000256" key="2">
    <source>
        <dbReference type="ARBA" id="ARBA00008520"/>
    </source>
</evidence>
<comment type="caution">
    <text evidence="6">The sequence shown here is derived from an EMBL/GenBank/DDBJ whole genome shotgun (WGS) entry which is preliminary data.</text>
</comment>
<dbReference type="Gene3D" id="3.40.190.10">
    <property type="entry name" value="Periplasmic binding protein-like II"/>
    <property type="match status" value="1"/>
</dbReference>
<dbReference type="InterPro" id="IPR006059">
    <property type="entry name" value="SBP"/>
</dbReference>
<keyword evidence="3" id="KW-0813">Transport</keyword>
<dbReference type="InterPro" id="IPR006061">
    <property type="entry name" value="SBP_1_CS"/>
</dbReference>
<dbReference type="SUPFAM" id="SSF53850">
    <property type="entry name" value="Periplasmic binding protein-like II"/>
    <property type="match status" value="1"/>
</dbReference>
<dbReference type="PROSITE" id="PS01037">
    <property type="entry name" value="SBP_BACTERIAL_1"/>
    <property type="match status" value="1"/>
</dbReference>
<feature type="signal peptide" evidence="5">
    <location>
        <begin position="1"/>
        <end position="19"/>
    </location>
</feature>
<dbReference type="Pfam" id="PF01547">
    <property type="entry name" value="SBP_bac_1"/>
    <property type="match status" value="1"/>
</dbReference>
<proteinExistence type="inferred from homology"/>
<reference evidence="6 7" key="1">
    <citation type="submission" date="2024-03" db="EMBL/GenBank/DDBJ databases">
        <title>Ignisphaera cupida sp. nov., a hyperthermophilic hydrolytic archaeon from a hot spring of Kamchatka, and proposal of Ignisphaeraceae fam. nov.</title>
        <authorList>
            <person name="Podosokorskaya O.A."/>
            <person name="Elcheninov A.G."/>
            <person name="Maltseva A.I."/>
            <person name="Zayulina K.S."/>
            <person name="Novikov A."/>
            <person name="Merkel A.Y."/>
        </authorList>
    </citation>
    <scope>NUCLEOTIDE SEQUENCE [LARGE SCALE GENOMIC DNA]</scope>
    <source>
        <strain evidence="6 7">38H-sp</strain>
    </source>
</reference>
<accession>A0ABU9UAB8</accession>
<evidence type="ECO:0000256" key="5">
    <source>
        <dbReference type="SAM" id="SignalP"/>
    </source>
</evidence>
<protein>
    <submittedName>
        <fullName evidence="6">Extracellular solute-binding protein</fullName>
    </submittedName>
</protein>
<dbReference type="InterPro" id="IPR050490">
    <property type="entry name" value="Bact_solute-bd_prot1"/>
</dbReference>
<feature type="chain" id="PRO_5046710054" evidence="5">
    <location>
        <begin position="20"/>
        <end position="206"/>
    </location>
</feature>
<sequence>MKKTIFVLLLLVFFVSCSGKGPEKTVLSFTSWRTEDIERMERILSVFNSKHSDLEVKFTPIKDTEYDAQLRTSLASGVGADIIFLRSFTSVDMYKSGYLLDLNDVIPGIENFPTAAKSAWSWEKYVYGIPFVGVTHGVYYNKDIFTKYGLNPPQTWNEFINIAKKLKESGELVFAQGTVDAWTLYEVVFSGLGLISMVEKNPGKSL</sequence>
<name>A0ABU9UAB8_9SPIR</name>
<evidence type="ECO:0000256" key="4">
    <source>
        <dbReference type="ARBA" id="ARBA00022729"/>
    </source>
</evidence>
<keyword evidence="7" id="KW-1185">Reference proteome</keyword>
<evidence type="ECO:0000256" key="3">
    <source>
        <dbReference type="ARBA" id="ARBA00022448"/>
    </source>
</evidence>
<evidence type="ECO:0000313" key="7">
    <source>
        <dbReference type="Proteomes" id="UP001466331"/>
    </source>
</evidence>
<comment type="similarity">
    <text evidence="2">Belongs to the bacterial solute-binding protein 1 family.</text>
</comment>
<dbReference type="EMBL" id="JBCHKQ010000001">
    <property type="protein sequence ID" value="MEM5947615.1"/>
    <property type="molecule type" value="Genomic_DNA"/>
</dbReference>
<gene>
    <name evidence="6" type="ORF">WKV44_03560</name>
</gene>
<dbReference type="Proteomes" id="UP001466331">
    <property type="component" value="Unassembled WGS sequence"/>
</dbReference>
<keyword evidence="4 5" id="KW-0732">Signal</keyword>
<organism evidence="6 7">
    <name type="scientific">Rarispira pelagica</name>
    <dbReference type="NCBI Taxonomy" id="3141764"/>
    <lineage>
        <taxon>Bacteria</taxon>
        <taxon>Pseudomonadati</taxon>
        <taxon>Spirochaetota</taxon>
        <taxon>Spirochaetia</taxon>
        <taxon>Winmispirales</taxon>
        <taxon>Winmispiraceae</taxon>
        <taxon>Rarispira</taxon>
    </lineage>
</organism>
<evidence type="ECO:0000256" key="1">
    <source>
        <dbReference type="ARBA" id="ARBA00004418"/>
    </source>
</evidence>
<dbReference type="PANTHER" id="PTHR43649:SF12">
    <property type="entry name" value="DIACETYLCHITOBIOSE BINDING PROTEIN DASA"/>
    <property type="match status" value="1"/>
</dbReference>